<proteinExistence type="predicted"/>
<dbReference type="InterPro" id="IPR050905">
    <property type="entry name" value="Plant_NBS-LRR"/>
</dbReference>
<keyword evidence="1" id="KW-0611">Plant defense</keyword>
<comment type="caution">
    <text evidence="3">The sequence shown here is derived from an EMBL/GenBank/DDBJ whole genome shotgun (WGS) entry which is preliminary data.</text>
</comment>
<evidence type="ECO:0000256" key="1">
    <source>
        <dbReference type="ARBA" id="ARBA00022821"/>
    </source>
</evidence>
<sequence>MKVVSCVRGELLSIVGLYGRISQGPERRWFTLWRMSAVRFRLSPTRELSRNKGEAVKCRTLDGDSPVAESITSLRSDPSSMGHVESRVNQQGPPCKAKYTSMQFSSLPSSICLLTSLSTLSVDRCKLGADITIIGGLKSLEILSLLKSDIRILPKEIGQLVKLKLLDVSGCAKLKTISSGVLSCFTRLEEIYMGGNSIQWGQSSTASLAELNTLSRLSTLEVQIQEAKAAPRNFFEGLQKLERYKIFIGDEWEWERECKCFGNYQYSRIINLGLSTSIEDLDRGIKKLLKKTEDLHLDELKGVKIALQELTDEQSLSRLKNLHIQNGLDTEYITNDGIEFPQLQFLTLQNLPQLLSFCPQHEASVPSSLPQQELPLFSEKISFPCLEKLWLKSINVTRVWHHQLSTASFRTYDKLTTLKIEGCGSLKHLLSFSMAKCLMHLTDFEIIGCHCLREIVFMEEIEEETQATMTLFPQLKSFKAKGSSASDWILLSLPNSSY</sequence>
<dbReference type="PANTHER" id="PTHR33463">
    <property type="entry name" value="NB-ARC DOMAIN-CONTAINING PROTEIN-RELATED"/>
    <property type="match status" value="1"/>
</dbReference>
<dbReference type="Proteomes" id="UP001396334">
    <property type="component" value="Unassembled WGS sequence"/>
</dbReference>
<dbReference type="SUPFAM" id="SSF52058">
    <property type="entry name" value="L domain-like"/>
    <property type="match status" value="1"/>
</dbReference>
<evidence type="ECO:0000313" key="4">
    <source>
        <dbReference type="Proteomes" id="UP001396334"/>
    </source>
</evidence>
<dbReference type="Pfam" id="PF23247">
    <property type="entry name" value="LRR_RPS2"/>
    <property type="match status" value="1"/>
</dbReference>
<dbReference type="Gene3D" id="3.80.10.10">
    <property type="entry name" value="Ribonuclease Inhibitor"/>
    <property type="match status" value="1"/>
</dbReference>
<dbReference type="InterPro" id="IPR057135">
    <property type="entry name" value="At4g27190-like_LRR"/>
</dbReference>
<keyword evidence="4" id="KW-1185">Reference proteome</keyword>
<evidence type="ECO:0000259" key="2">
    <source>
        <dbReference type="Pfam" id="PF23247"/>
    </source>
</evidence>
<reference evidence="3 4" key="1">
    <citation type="journal article" date="2024" name="G3 (Bethesda)">
        <title>Genome assembly of Hibiscus sabdariffa L. provides insights into metabolisms of medicinal natural products.</title>
        <authorList>
            <person name="Kim T."/>
        </authorList>
    </citation>
    <scope>NUCLEOTIDE SEQUENCE [LARGE SCALE GENOMIC DNA]</scope>
    <source>
        <strain evidence="3">TK-2024</strain>
        <tissue evidence="3">Old leaves</tissue>
    </source>
</reference>
<dbReference type="PANTHER" id="PTHR33463:SF214">
    <property type="entry name" value="NB-ARC DOMAIN-CONTAINING DISEASE RESISTANCE PROTEIN"/>
    <property type="match status" value="1"/>
</dbReference>
<dbReference type="EMBL" id="JBBPBN010000020">
    <property type="protein sequence ID" value="KAK9017162.1"/>
    <property type="molecule type" value="Genomic_DNA"/>
</dbReference>
<organism evidence="3 4">
    <name type="scientific">Hibiscus sabdariffa</name>
    <name type="common">roselle</name>
    <dbReference type="NCBI Taxonomy" id="183260"/>
    <lineage>
        <taxon>Eukaryota</taxon>
        <taxon>Viridiplantae</taxon>
        <taxon>Streptophyta</taxon>
        <taxon>Embryophyta</taxon>
        <taxon>Tracheophyta</taxon>
        <taxon>Spermatophyta</taxon>
        <taxon>Magnoliopsida</taxon>
        <taxon>eudicotyledons</taxon>
        <taxon>Gunneridae</taxon>
        <taxon>Pentapetalae</taxon>
        <taxon>rosids</taxon>
        <taxon>malvids</taxon>
        <taxon>Malvales</taxon>
        <taxon>Malvaceae</taxon>
        <taxon>Malvoideae</taxon>
        <taxon>Hibiscus</taxon>
    </lineage>
</organism>
<name>A0ABR2RW95_9ROSI</name>
<evidence type="ECO:0000313" key="3">
    <source>
        <dbReference type="EMBL" id="KAK9017162.1"/>
    </source>
</evidence>
<dbReference type="InterPro" id="IPR032675">
    <property type="entry name" value="LRR_dom_sf"/>
</dbReference>
<protein>
    <recommendedName>
        <fullName evidence="2">Disease resistance protein At4g27190-like leucine-rich repeats domain-containing protein</fullName>
    </recommendedName>
</protein>
<accession>A0ABR2RW95</accession>
<gene>
    <name evidence="3" type="ORF">V6N11_079644</name>
</gene>
<feature type="domain" description="Disease resistance protein At4g27190-like leucine-rich repeats" evidence="2">
    <location>
        <begin position="387"/>
        <end position="479"/>
    </location>
</feature>